<sequence length="140" mass="14861">MVVRSDQDGPEALSYSDVSKFLTSLLAVPPEKAQVLVARLAPTDTTLLPAGRTTRLVGTAGISIDPAEREFFGPFQVRPPDTSVYLSNMAVDARFRRQGIAQLLLAACEQAAAAAGRSNDICLIVNQANDAAQALYQQAG</sequence>
<proteinExistence type="predicted"/>
<dbReference type="InterPro" id="IPR000182">
    <property type="entry name" value="GNAT_dom"/>
</dbReference>
<dbReference type="Proteomes" id="UP001445335">
    <property type="component" value="Unassembled WGS sequence"/>
</dbReference>
<dbReference type="GO" id="GO:0016747">
    <property type="term" value="F:acyltransferase activity, transferring groups other than amino-acyl groups"/>
    <property type="evidence" value="ECO:0007669"/>
    <property type="project" value="InterPro"/>
</dbReference>
<dbReference type="PANTHER" id="PTHR47489:SF2">
    <property type="entry name" value="GCN5-RELATED N-ACETYLTRANSFERASE 5, CHLOROPLASTIC"/>
    <property type="match status" value="1"/>
</dbReference>
<dbReference type="PANTHER" id="PTHR47489">
    <property type="entry name" value="ACYL-COA N-ACYLTRANSFERASES (NAT) SUPERFAMILY PROTEIN"/>
    <property type="match status" value="1"/>
</dbReference>
<dbReference type="PROSITE" id="PS51186">
    <property type="entry name" value="GNAT"/>
    <property type="match status" value="1"/>
</dbReference>
<organism evidence="2 3">
    <name type="scientific">Elliptochloris bilobata</name>
    <dbReference type="NCBI Taxonomy" id="381761"/>
    <lineage>
        <taxon>Eukaryota</taxon>
        <taxon>Viridiplantae</taxon>
        <taxon>Chlorophyta</taxon>
        <taxon>core chlorophytes</taxon>
        <taxon>Trebouxiophyceae</taxon>
        <taxon>Trebouxiophyceae incertae sedis</taxon>
        <taxon>Elliptochloris clade</taxon>
        <taxon>Elliptochloris</taxon>
    </lineage>
</organism>
<dbReference type="EMBL" id="JALJOU010000016">
    <property type="protein sequence ID" value="KAK9839526.1"/>
    <property type="molecule type" value="Genomic_DNA"/>
</dbReference>
<gene>
    <name evidence="2" type="ORF">WJX81_007401</name>
</gene>
<feature type="domain" description="N-acetyltransferase" evidence="1">
    <location>
        <begin position="23"/>
        <end position="140"/>
    </location>
</feature>
<evidence type="ECO:0000313" key="2">
    <source>
        <dbReference type="EMBL" id="KAK9839526.1"/>
    </source>
</evidence>
<dbReference type="InterPro" id="IPR016181">
    <property type="entry name" value="Acyl_CoA_acyltransferase"/>
</dbReference>
<evidence type="ECO:0000313" key="3">
    <source>
        <dbReference type="Proteomes" id="UP001445335"/>
    </source>
</evidence>
<dbReference type="Pfam" id="PF00583">
    <property type="entry name" value="Acetyltransf_1"/>
    <property type="match status" value="1"/>
</dbReference>
<reference evidence="2 3" key="1">
    <citation type="journal article" date="2024" name="Nat. Commun.">
        <title>Phylogenomics reveals the evolutionary origins of lichenization in chlorophyte algae.</title>
        <authorList>
            <person name="Puginier C."/>
            <person name="Libourel C."/>
            <person name="Otte J."/>
            <person name="Skaloud P."/>
            <person name="Haon M."/>
            <person name="Grisel S."/>
            <person name="Petersen M."/>
            <person name="Berrin J.G."/>
            <person name="Delaux P.M."/>
            <person name="Dal Grande F."/>
            <person name="Keller J."/>
        </authorList>
    </citation>
    <scope>NUCLEOTIDE SEQUENCE [LARGE SCALE GENOMIC DNA]</scope>
    <source>
        <strain evidence="2 3">SAG 245.80</strain>
    </source>
</reference>
<name>A0AAW1S1P0_9CHLO</name>
<evidence type="ECO:0000259" key="1">
    <source>
        <dbReference type="PROSITE" id="PS51186"/>
    </source>
</evidence>
<dbReference type="SUPFAM" id="SSF55729">
    <property type="entry name" value="Acyl-CoA N-acyltransferases (Nat)"/>
    <property type="match status" value="1"/>
</dbReference>
<protein>
    <recommendedName>
        <fullName evidence="1">N-acetyltransferase domain-containing protein</fullName>
    </recommendedName>
</protein>
<dbReference type="AlphaFoldDB" id="A0AAW1S1P0"/>
<dbReference type="CDD" id="cd04301">
    <property type="entry name" value="NAT_SF"/>
    <property type="match status" value="1"/>
</dbReference>
<dbReference type="Gene3D" id="3.40.630.30">
    <property type="match status" value="1"/>
</dbReference>
<comment type="caution">
    <text evidence="2">The sequence shown here is derived from an EMBL/GenBank/DDBJ whole genome shotgun (WGS) entry which is preliminary data.</text>
</comment>
<keyword evidence="3" id="KW-1185">Reference proteome</keyword>
<accession>A0AAW1S1P0</accession>